<evidence type="ECO:0000313" key="2">
    <source>
        <dbReference type="Proteomes" id="UP001163603"/>
    </source>
</evidence>
<protein>
    <submittedName>
        <fullName evidence="1">Uncharacterized protein</fullName>
    </submittedName>
</protein>
<accession>A0ACC0YEV3</accession>
<reference evidence="2" key="1">
    <citation type="journal article" date="2023" name="G3 (Bethesda)">
        <title>Genome assembly and association tests identify interacting loci associated with vigor, precocity, and sex in interspecific pistachio rootstocks.</title>
        <authorList>
            <person name="Palmer W."/>
            <person name="Jacygrad E."/>
            <person name="Sagayaradj S."/>
            <person name="Cavanaugh K."/>
            <person name="Han R."/>
            <person name="Bertier L."/>
            <person name="Beede B."/>
            <person name="Kafkas S."/>
            <person name="Golino D."/>
            <person name="Preece J."/>
            <person name="Michelmore R."/>
        </authorList>
    </citation>
    <scope>NUCLEOTIDE SEQUENCE [LARGE SCALE GENOMIC DNA]</scope>
</reference>
<sequence>MVARTMVLIIYDDWRRVPEDLKRKIWDFVCESKENASRHWSKVEVVQIYLNKHFIIPFVDNRSKLKQETRLTEEEIDRSLTWKLARKRKGGGYDSKVAQIVEKISDLETKAKTGSLETDGKNDILNQALGTKEHLGSVQGMETFITHGVYFEFSKNVRDMMTGERDEFIKKFNALKERLEKMSNQLNNRSLMFYAGSNHQPLKGNAVLAKSVVVDNTCYLVVDSSANIVAKGTIIEYKGPNVWVTVDMVFDGSPSLPFPDDEEFLVKVFKKLQKKKYITPEKVAKKSESMYNKVDFDMGIKNIDLVGNELAITLVKSEPKQMKLDKQHTSPKKRKADVTLLRKKKTRQSMVFKRRRVQNNSSLKMFSTVVNHFLLDKQTLRVQTDDNLFGYESYTYVSKKDFERALDMEELTALCITVYIM</sequence>
<proteinExistence type="predicted"/>
<organism evidence="1 2">
    <name type="scientific">Pistacia integerrima</name>
    <dbReference type="NCBI Taxonomy" id="434235"/>
    <lineage>
        <taxon>Eukaryota</taxon>
        <taxon>Viridiplantae</taxon>
        <taxon>Streptophyta</taxon>
        <taxon>Embryophyta</taxon>
        <taxon>Tracheophyta</taxon>
        <taxon>Spermatophyta</taxon>
        <taxon>Magnoliopsida</taxon>
        <taxon>eudicotyledons</taxon>
        <taxon>Gunneridae</taxon>
        <taxon>Pentapetalae</taxon>
        <taxon>rosids</taxon>
        <taxon>malvids</taxon>
        <taxon>Sapindales</taxon>
        <taxon>Anacardiaceae</taxon>
        <taxon>Pistacia</taxon>
    </lineage>
</organism>
<comment type="caution">
    <text evidence="1">The sequence shown here is derived from an EMBL/GenBank/DDBJ whole genome shotgun (WGS) entry which is preliminary data.</text>
</comment>
<gene>
    <name evidence="1" type="ORF">Pint_25556</name>
</gene>
<name>A0ACC0YEV3_9ROSI</name>
<dbReference type="EMBL" id="CM047742">
    <property type="protein sequence ID" value="KAJ0035685.1"/>
    <property type="molecule type" value="Genomic_DNA"/>
</dbReference>
<dbReference type="Proteomes" id="UP001163603">
    <property type="component" value="Chromosome 7"/>
</dbReference>
<keyword evidence="2" id="KW-1185">Reference proteome</keyword>
<evidence type="ECO:0000313" key="1">
    <source>
        <dbReference type="EMBL" id="KAJ0035685.1"/>
    </source>
</evidence>